<gene>
    <name evidence="1" type="ORF">VK792_00555</name>
</gene>
<keyword evidence="2" id="KW-1185">Reference proteome</keyword>
<sequence>MHMQPNLDTDWHGQQSDALPAPLDSESLLLLRGFLTPIFETATDWRGLTQKLGEKGYGLALRHGRLVVIDRDSGSAICTGQSLGVPLRSLAGRIGRPVVSMAPGGTTAALQV</sequence>
<evidence type="ECO:0000313" key="2">
    <source>
        <dbReference type="Proteomes" id="UP001348149"/>
    </source>
</evidence>
<name>A0ABU6HBD6_9RHOB</name>
<dbReference type="EMBL" id="JAYLLH010000001">
    <property type="protein sequence ID" value="MEC3859758.1"/>
    <property type="molecule type" value="Genomic_DNA"/>
</dbReference>
<organism evidence="1 2">
    <name type="scientific">Mesobacterium hydrothermale</name>
    <dbReference type="NCBI Taxonomy" id="3111907"/>
    <lineage>
        <taxon>Bacteria</taxon>
        <taxon>Pseudomonadati</taxon>
        <taxon>Pseudomonadota</taxon>
        <taxon>Alphaproteobacteria</taxon>
        <taxon>Rhodobacterales</taxon>
        <taxon>Roseobacteraceae</taxon>
        <taxon>Mesobacterium</taxon>
    </lineage>
</organism>
<proteinExistence type="predicted"/>
<protein>
    <submittedName>
        <fullName evidence="1">Uncharacterized protein</fullName>
    </submittedName>
</protein>
<dbReference type="RefSeq" id="WP_326295252.1">
    <property type="nucleotide sequence ID" value="NZ_JAYLLH010000001.1"/>
</dbReference>
<reference evidence="1 2" key="1">
    <citation type="submission" date="2024-01" db="EMBL/GenBank/DDBJ databases">
        <title>Mesobacterium rodlantinim sp. nov., isolated from shallow sea hydrothermal systems off Kueishantao Island.</title>
        <authorList>
            <person name="Su Z."/>
            <person name="Tang K."/>
        </authorList>
    </citation>
    <scope>NUCLEOTIDE SEQUENCE [LARGE SCALE GENOMIC DNA]</scope>
    <source>
        <strain evidence="1 2">TK19101</strain>
    </source>
</reference>
<dbReference type="Proteomes" id="UP001348149">
    <property type="component" value="Unassembled WGS sequence"/>
</dbReference>
<comment type="caution">
    <text evidence="1">The sequence shown here is derived from an EMBL/GenBank/DDBJ whole genome shotgun (WGS) entry which is preliminary data.</text>
</comment>
<accession>A0ABU6HBD6</accession>
<evidence type="ECO:0000313" key="1">
    <source>
        <dbReference type="EMBL" id="MEC3859758.1"/>
    </source>
</evidence>